<sequence>MMKIAPEKGRAPIPADQAARIADFAAGVGGKLPADYTAFLTRYDGGFPYPNVFDEVTPDAVRRSVDRQAFCDRLFSLENVESHAKGEIFGRAVPEGFLLIGEDPGGLIFLLSLRPNDFGGVFLWQANSADWGSEDNNEAHIFRQSESFTAFLDSLYDTDDKIGYDHWATPFIVANAVDLDLK</sequence>
<dbReference type="EMBL" id="JAFBRM010000004">
    <property type="protein sequence ID" value="MBM1715068.1"/>
    <property type="molecule type" value="Genomic_DNA"/>
</dbReference>
<name>A0AAE2W0J9_9RHOB</name>
<keyword evidence="3" id="KW-1185">Reference proteome</keyword>
<dbReference type="AlphaFoldDB" id="A0AAE2W0J9"/>
<evidence type="ECO:0000313" key="2">
    <source>
        <dbReference type="EMBL" id="MBM1715068.1"/>
    </source>
</evidence>
<comment type="caution">
    <text evidence="2">The sequence shown here is derived from an EMBL/GenBank/DDBJ whole genome shotgun (WGS) entry which is preliminary data.</text>
</comment>
<dbReference type="SMART" id="SM00860">
    <property type="entry name" value="SMI1_KNR4"/>
    <property type="match status" value="1"/>
</dbReference>
<evidence type="ECO:0000313" key="3">
    <source>
        <dbReference type="Proteomes" id="UP000732193"/>
    </source>
</evidence>
<protein>
    <submittedName>
        <fullName evidence="2">SMI1/KNR4 family protein</fullName>
    </submittedName>
</protein>
<dbReference type="Gene3D" id="3.40.1580.10">
    <property type="entry name" value="SMI1/KNR4-like"/>
    <property type="match status" value="1"/>
</dbReference>
<dbReference type="RefSeq" id="WP_203242961.1">
    <property type="nucleotide sequence ID" value="NZ_JAFBRH010000004.1"/>
</dbReference>
<feature type="domain" description="Knr4/Smi1-like" evidence="1">
    <location>
        <begin position="14"/>
        <end position="154"/>
    </location>
</feature>
<dbReference type="Proteomes" id="UP000732193">
    <property type="component" value="Unassembled WGS sequence"/>
</dbReference>
<dbReference type="InterPro" id="IPR037883">
    <property type="entry name" value="Knr4/Smi1-like_sf"/>
</dbReference>
<organism evidence="2 3">
    <name type="scientific">Sulfitobacter geojensis</name>
    <dbReference type="NCBI Taxonomy" id="1342299"/>
    <lineage>
        <taxon>Bacteria</taxon>
        <taxon>Pseudomonadati</taxon>
        <taxon>Pseudomonadota</taxon>
        <taxon>Alphaproteobacteria</taxon>
        <taxon>Rhodobacterales</taxon>
        <taxon>Roseobacteraceae</taxon>
        <taxon>Sulfitobacter</taxon>
    </lineage>
</organism>
<gene>
    <name evidence="2" type="ORF">JQV55_15970</name>
</gene>
<dbReference type="SUPFAM" id="SSF160631">
    <property type="entry name" value="SMI1/KNR4-like"/>
    <property type="match status" value="1"/>
</dbReference>
<evidence type="ECO:0000259" key="1">
    <source>
        <dbReference type="SMART" id="SM00860"/>
    </source>
</evidence>
<dbReference type="Pfam" id="PF09346">
    <property type="entry name" value="SMI1_KNR4"/>
    <property type="match status" value="1"/>
</dbReference>
<proteinExistence type="predicted"/>
<reference evidence="2 3" key="1">
    <citation type="submission" date="2021-01" db="EMBL/GenBank/DDBJ databases">
        <title>Diatom-associated Roseobacters Show Island Model of Population Structure.</title>
        <authorList>
            <person name="Qu L."/>
            <person name="Feng X."/>
            <person name="Chen Y."/>
            <person name="Li L."/>
            <person name="Wang X."/>
            <person name="Hu Z."/>
            <person name="Wang H."/>
            <person name="Luo H."/>
        </authorList>
    </citation>
    <scope>NUCLEOTIDE SEQUENCE [LARGE SCALE GENOMIC DNA]</scope>
    <source>
        <strain evidence="2 3">TR60-84</strain>
    </source>
</reference>
<dbReference type="InterPro" id="IPR018958">
    <property type="entry name" value="Knr4/Smi1-like_dom"/>
</dbReference>
<accession>A0AAE2W0J9</accession>